<dbReference type="PANTHER" id="PTHR34009:SF2">
    <property type="entry name" value="PROTEIN STAR"/>
    <property type="match status" value="1"/>
</dbReference>
<feature type="compositionally biased region" description="Low complexity" evidence="1">
    <location>
        <begin position="35"/>
        <end position="46"/>
    </location>
</feature>
<proteinExistence type="predicted"/>
<sequence length="280" mass="32020">MNRHLKLSRAALCVWATMLTVIQVWVTTSGNTSTLLSSPASSSPADPSSPHPPCPRHCIHQRLHHPLAWWDKRLLHHLQAKMETPPKLSPQHLNGLDPHHPPWEHLFSYNQTEGLLRTIFQGKAGGVFVEVGAQDGLWLSNSWWLEAVRGWQGLLVEADPLNYLQLRASPRTSRILPVCVTADTHIVQVDLLILDVSGGGFEMMTKFLTENKDIGNHFHVKMILYQDNELLQFFSLDEVKENLQEHGYRLIHIKQNHYLLYHESTKIHIMPYNSEPQPSQ</sequence>
<evidence type="ECO:0000313" key="2">
    <source>
        <dbReference type="EMBL" id="KAG7168102.1"/>
    </source>
</evidence>
<dbReference type="EMBL" id="JAHLQT010020631">
    <property type="protein sequence ID" value="KAG7168102.1"/>
    <property type="molecule type" value="Genomic_DNA"/>
</dbReference>
<evidence type="ECO:0008006" key="4">
    <source>
        <dbReference type="Google" id="ProtNLM"/>
    </source>
</evidence>
<dbReference type="GO" id="GO:0005886">
    <property type="term" value="C:plasma membrane"/>
    <property type="evidence" value="ECO:0007669"/>
    <property type="project" value="TreeGrafter"/>
</dbReference>
<organism evidence="2 3">
    <name type="scientific">Homarus americanus</name>
    <name type="common">American lobster</name>
    <dbReference type="NCBI Taxonomy" id="6706"/>
    <lineage>
        <taxon>Eukaryota</taxon>
        <taxon>Metazoa</taxon>
        <taxon>Ecdysozoa</taxon>
        <taxon>Arthropoda</taxon>
        <taxon>Crustacea</taxon>
        <taxon>Multicrustacea</taxon>
        <taxon>Malacostraca</taxon>
        <taxon>Eumalacostraca</taxon>
        <taxon>Eucarida</taxon>
        <taxon>Decapoda</taxon>
        <taxon>Pleocyemata</taxon>
        <taxon>Astacidea</taxon>
        <taxon>Nephropoidea</taxon>
        <taxon>Nephropidae</taxon>
        <taxon>Homarus</taxon>
    </lineage>
</organism>
<accession>A0A8J5K1Z6</accession>
<name>A0A8J5K1Z6_HOMAM</name>
<comment type="caution">
    <text evidence="2">The sequence shown here is derived from an EMBL/GenBank/DDBJ whole genome shotgun (WGS) entry which is preliminary data.</text>
</comment>
<keyword evidence="3" id="KW-1185">Reference proteome</keyword>
<dbReference type="InterPro" id="IPR053202">
    <property type="entry name" value="EGF_Rcpt_Signaling_Reg"/>
</dbReference>
<dbReference type="GO" id="GO:0031902">
    <property type="term" value="C:late endosome membrane"/>
    <property type="evidence" value="ECO:0007669"/>
    <property type="project" value="TreeGrafter"/>
</dbReference>
<evidence type="ECO:0000313" key="3">
    <source>
        <dbReference type="Proteomes" id="UP000747542"/>
    </source>
</evidence>
<evidence type="ECO:0000256" key="1">
    <source>
        <dbReference type="SAM" id="MobiDB-lite"/>
    </source>
</evidence>
<gene>
    <name evidence="2" type="ORF">Hamer_G026590</name>
</gene>
<reference evidence="2" key="1">
    <citation type="journal article" date="2021" name="Sci. Adv.">
        <title>The American lobster genome reveals insights on longevity, neural, and immune adaptations.</title>
        <authorList>
            <person name="Polinski J.M."/>
            <person name="Zimin A.V."/>
            <person name="Clark K.F."/>
            <person name="Kohn A.B."/>
            <person name="Sadowski N."/>
            <person name="Timp W."/>
            <person name="Ptitsyn A."/>
            <person name="Khanna P."/>
            <person name="Romanova D.Y."/>
            <person name="Williams P."/>
            <person name="Greenwood S.J."/>
            <person name="Moroz L.L."/>
            <person name="Walt D.R."/>
            <person name="Bodnar A.G."/>
        </authorList>
    </citation>
    <scope>NUCLEOTIDE SEQUENCE</scope>
    <source>
        <strain evidence="2">GMGI-L3</strain>
    </source>
</reference>
<dbReference type="GO" id="GO:0006888">
    <property type="term" value="P:endoplasmic reticulum to Golgi vesicle-mediated transport"/>
    <property type="evidence" value="ECO:0007669"/>
    <property type="project" value="TreeGrafter"/>
</dbReference>
<dbReference type="GO" id="GO:0005789">
    <property type="term" value="C:endoplasmic reticulum membrane"/>
    <property type="evidence" value="ECO:0007669"/>
    <property type="project" value="TreeGrafter"/>
</dbReference>
<feature type="region of interest" description="Disordered" evidence="1">
    <location>
        <begin position="35"/>
        <end position="56"/>
    </location>
</feature>
<dbReference type="GO" id="GO:0005794">
    <property type="term" value="C:Golgi apparatus"/>
    <property type="evidence" value="ECO:0007669"/>
    <property type="project" value="TreeGrafter"/>
</dbReference>
<dbReference type="PANTHER" id="PTHR34009">
    <property type="entry name" value="PROTEIN STAR"/>
    <property type="match status" value="1"/>
</dbReference>
<protein>
    <recommendedName>
        <fullName evidence="4">Methyltransferase FkbM domain-containing protein</fullName>
    </recommendedName>
</protein>
<dbReference type="AlphaFoldDB" id="A0A8J5K1Z6"/>
<dbReference type="Proteomes" id="UP000747542">
    <property type="component" value="Unassembled WGS sequence"/>
</dbReference>
<dbReference type="GO" id="GO:0016197">
    <property type="term" value="P:endosomal transport"/>
    <property type="evidence" value="ECO:0007669"/>
    <property type="project" value="TreeGrafter"/>
</dbReference>